<proteinExistence type="predicted"/>
<reference evidence="1 2" key="1">
    <citation type="submission" date="2018-06" db="EMBL/GenBank/DDBJ databases">
        <title>Genomic Encyclopedia of Archaeal and Bacterial Type Strains, Phase II (KMG-II): from individual species to whole genera.</title>
        <authorList>
            <person name="Goeker M."/>
        </authorList>
    </citation>
    <scope>NUCLEOTIDE SEQUENCE [LARGE SCALE GENOMIC DNA]</scope>
    <source>
        <strain evidence="1 2">DSM 24525</strain>
    </source>
</reference>
<accession>A0A2W7I6B7</accession>
<gene>
    <name evidence="1" type="ORF">C8P66_11996</name>
</gene>
<dbReference type="Proteomes" id="UP000249688">
    <property type="component" value="Unassembled WGS sequence"/>
</dbReference>
<name>A0A2W7I6B7_9PROT</name>
<evidence type="ECO:0008006" key="3">
    <source>
        <dbReference type="Google" id="ProtNLM"/>
    </source>
</evidence>
<dbReference type="EMBL" id="QKYU01000019">
    <property type="protein sequence ID" value="PZW42204.1"/>
    <property type="molecule type" value="Genomic_DNA"/>
</dbReference>
<dbReference type="AlphaFoldDB" id="A0A2W7I6B7"/>
<keyword evidence="2" id="KW-1185">Reference proteome</keyword>
<comment type="caution">
    <text evidence="1">The sequence shown here is derived from an EMBL/GenBank/DDBJ whole genome shotgun (WGS) entry which is preliminary data.</text>
</comment>
<organism evidence="1 2">
    <name type="scientific">Humitalea rosea</name>
    <dbReference type="NCBI Taxonomy" id="990373"/>
    <lineage>
        <taxon>Bacteria</taxon>
        <taxon>Pseudomonadati</taxon>
        <taxon>Pseudomonadota</taxon>
        <taxon>Alphaproteobacteria</taxon>
        <taxon>Acetobacterales</taxon>
        <taxon>Roseomonadaceae</taxon>
        <taxon>Humitalea</taxon>
    </lineage>
</organism>
<evidence type="ECO:0000313" key="1">
    <source>
        <dbReference type="EMBL" id="PZW42204.1"/>
    </source>
</evidence>
<protein>
    <recommendedName>
        <fullName evidence="3">ACT domain-containing protein</fullName>
    </recommendedName>
</protein>
<evidence type="ECO:0000313" key="2">
    <source>
        <dbReference type="Proteomes" id="UP000249688"/>
    </source>
</evidence>
<sequence>MIRGLHSMTNDSTDEPLTAAGFFVTSECSPGLLSRLLEPFAKRDLIPDRVRAQRRGTVMTVEMALNAMPVAMVHLVAGNLGQVVGVHRVEAMEGRRVAAA</sequence>